<protein>
    <recommendedName>
        <fullName evidence="1">Beta-lactamase-related domain-containing protein</fullName>
    </recommendedName>
</protein>
<dbReference type="EMBL" id="BMQO01000010">
    <property type="protein sequence ID" value="GGS30534.1"/>
    <property type="molecule type" value="Genomic_DNA"/>
</dbReference>
<gene>
    <name evidence="2" type="ORF">GCM10008961_22850</name>
</gene>
<sequence>MQARPVPWGVPVSWELSSPESLGLPSGAVLAWLDALAADGLELHGFTLRRAGRVVAGGHWFPYGPERVHHVYSLSKAFAAAGVGLLVQEGRLSVGDRVVDLFPDALPPVVGEHMRAMRVEDLLTMRTGHAADVTDALVAAGDGDWVTAFLAQPVEFTPGTYFVYNSGASFLLSALVQRVTGETLLEFLTPRLLEPLGFRGSRWVSNAGGVNLGGWGLHLRTGDVARFGQLLLDRGEWEGRTLLEAAWVDAMTATHVPPGTNPDDGNSDWAQGYGYQVWRCRHGAYRADGAFGQFCVVLPQQDMVLAVTAGVRDMGRVLDHTWTHLLGNAQESPLPPGADTEALRVRCAGLTLDVPEILDPPPLRDVQAHFTFDPNDEGWESATLTVTGERGTLVINGKTSNTVRFTLNAWEEQTLGTWGTTVALTVRAGWQADGTLALTLLLIEDGARWEVRWPAPDASLSVGLCAPHYGEGHTLSARPSTLGA</sequence>
<dbReference type="Pfam" id="PF00144">
    <property type="entry name" value="Beta-lactamase"/>
    <property type="match status" value="1"/>
</dbReference>
<dbReference type="Gene3D" id="3.40.710.10">
    <property type="entry name" value="DD-peptidase/beta-lactamase superfamily"/>
    <property type="match status" value="1"/>
</dbReference>
<dbReference type="InterPro" id="IPR012338">
    <property type="entry name" value="Beta-lactam/transpept-like"/>
</dbReference>
<dbReference type="PANTHER" id="PTHR43283">
    <property type="entry name" value="BETA-LACTAMASE-RELATED"/>
    <property type="match status" value="1"/>
</dbReference>
<evidence type="ECO:0000259" key="1">
    <source>
        <dbReference type="Pfam" id="PF00144"/>
    </source>
</evidence>
<dbReference type="InterPro" id="IPR001466">
    <property type="entry name" value="Beta-lactam-related"/>
</dbReference>
<evidence type="ECO:0000313" key="2">
    <source>
        <dbReference type="EMBL" id="GGS30534.1"/>
    </source>
</evidence>
<dbReference type="Proteomes" id="UP000620633">
    <property type="component" value="Unassembled WGS sequence"/>
</dbReference>
<evidence type="ECO:0000313" key="3">
    <source>
        <dbReference type="Proteomes" id="UP000620633"/>
    </source>
</evidence>
<keyword evidence="3" id="KW-1185">Reference proteome</keyword>
<name>A0ABQ2SIN0_9DEIO</name>
<dbReference type="InterPro" id="IPR050789">
    <property type="entry name" value="Diverse_Enzym_Activities"/>
</dbReference>
<dbReference type="PANTHER" id="PTHR43283:SF7">
    <property type="entry name" value="BETA-LACTAMASE-RELATED DOMAIN-CONTAINING PROTEIN"/>
    <property type="match status" value="1"/>
</dbReference>
<accession>A0ABQ2SIN0</accession>
<dbReference type="SUPFAM" id="SSF56601">
    <property type="entry name" value="beta-lactamase/transpeptidase-like"/>
    <property type="match status" value="1"/>
</dbReference>
<proteinExistence type="predicted"/>
<feature type="domain" description="Beta-lactamase-related" evidence="1">
    <location>
        <begin position="52"/>
        <end position="309"/>
    </location>
</feature>
<organism evidence="2 3">
    <name type="scientific">Deinococcus knuensis</name>
    <dbReference type="NCBI Taxonomy" id="1837380"/>
    <lineage>
        <taxon>Bacteria</taxon>
        <taxon>Thermotogati</taxon>
        <taxon>Deinococcota</taxon>
        <taxon>Deinococci</taxon>
        <taxon>Deinococcales</taxon>
        <taxon>Deinococcaceae</taxon>
        <taxon>Deinococcus</taxon>
    </lineage>
</organism>
<reference evidence="3" key="1">
    <citation type="journal article" date="2019" name="Int. J. Syst. Evol. Microbiol.">
        <title>The Global Catalogue of Microorganisms (GCM) 10K type strain sequencing project: providing services to taxonomists for standard genome sequencing and annotation.</title>
        <authorList>
            <consortium name="The Broad Institute Genomics Platform"/>
            <consortium name="The Broad Institute Genome Sequencing Center for Infectious Disease"/>
            <person name="Wu L."/>
            <person name="Ma J."/>
        </authorList>
    </citation>
    <scope>NUCLEOTIDE SEQUENCE [LARGE SCALE GENOMIC DNA]</scope>
    <source>
        <strain evidence="3">JCM 31406</strain>
    </source>
</reference>
<comment type="caution">
    <text evidence="2">The sequence shown here is derived from an EMBL/GenBank/DDBJ whole genome shotgun (WGS) entry which is preliminary data.</text>
</comment>